<dbReference type="InterPro" id="IPR011009">
    <property type="entry name" value="Kinase-like_dom_sf"/>
</dbReference>
<dbReference type="PROSITE" id="PS00108">
    <property type="entry name" value="PROTEIN_KINASE_ST"/>
    <property type="match status" value="1"/>
</dbReference>
<reference evidence="7" key="3">
    <citation type="submission" date="2015-06" db="UniProtKB">
        <authorList>
            <consortium name="EnsemblProtists"/>
        </authorList>
    </citation>
    <scope>IDENTIFICATION</scope>
</reference>
<feature type="binding site" evidence="3">
    <location>
        <position position="55"/>
    </location>
    <ligand>
        <name>ATP</name>
        <dbReference type="ChEBI" id="CHEBI:30616"/>
    </ligand>
</feature>
<keyword evidence="4" id="KW-0808">Transferase</keyword>
<dbReference type="SMART" id="SM00220">
    <property type="entry name" value="S_TKc"/>
    <property type="match status" value="1"/>
</dbReference>
<reference evidence="8" key="2">
    <citation type="submission" date="2012-11" db="EMBL/GenBank/DDBJ databases">
        <authorList>
            <person name="Kuo A."/>
            <person name="Curtis B.A."/>
            <person name="Tanifuji G."/>
            <person name="Burki F."/>
            <person name="Gruber A."/>
            <person name="Irimia M."/>
            <person name="Maruyama S."/>
            <person name="Arias M.C."/>
            <person name="Ball S.G."/>
            <person name="Gile G.H."/>
            <person name="Hirakawa Y."/>
            <person name="Hopkins J.F."/>
            <person name="Rensing S.A."/>
            <person name="Schmutz J."/>
            <person name="Symeonidi A."/>
            <person name="Elias M."/>
            <person name="Eveleigh R.J."/>
            <person name="Herman E.K."/>
            <person name="Klute M.J."/>
            <person name="Nakayama T."/>
            <person name="Obornik M."/>
            <person name="Reyes-Prieto A."/>
            <person name="Armbrust E.V."/>
            <person name="Aves S.J."/>
            <person name="Beiko R.G."/>
            <person name="Coutinho P."/>
            <person name="Dacks J.B."/>
            <person name="Durnford D.G."/>
            <person name="Fast N.M."/>
            <person name="Green B.R."/>
            <person name="Grisdale C."/>
            <person name="Hempe F."/>
            <person name="Henrissat B."/>
            <person name="Hoppner M.P."/>
            <person name="Ishida K.-I."/>
            <person name="Kim E."/>
            <person name="Koreny L."/>
            <person name="Kroth P.G."/>
            <person name="Liu Y."/>
            <person name="Malik S.-B."/>
            <person name="Maier U.G."/>
            <person name="McRose D."/>
            <person name="Mock T."/>
            <person name="Neilson J.A."/>
            <person name="Onodera N.T."/>
            <person name="Poole A.M."/>
            <person name="Pritham E.J."/>
            <person name="Richards T.A."/>
            <person name="Rocap G."/>
            <person name="Roy S.W."/>
            <person name="Sarai C."/>
            <person name="Schaack S."/>
            <person name="Shirato S."/>
            <person name="Slamovits C.H."/>
            <person name="Spencer D.F."/>
            <person name="Suzuki S."/>
            <person name="Worden A.Z."/>
            <person name="Zauner S."/>
            <person name="Barry K."/>
            <person name="Bell C."/>
            <person name="Bharti A.K."/>
            <person name="Crow J.A."/>
            <person name="Grimwood J."/>
            <person name="Kramer R."/>
            <person name="Lindquist E."/>
            <person name="Lucas S."/>
            <person name="Salamov A."/>
            <person name="McFadden G.I."/>
            <person name="Lane C.E."/>
            <person name="Keeling P.J."/>
            <person name="Gray M.W."/>
            <person name="Grigoriev I.V."/>
            <person name="Archibald J.M."/>
        </authorList>
    </citation>
    <scope>NUCLEOTIDE SEQUENCE</scope>
    <source>
        <strain evidence="8">CCMP2712</strain>
    </source>
</reference>
<dbReference type="OrthoDB" id="40902at2759"/>
<dbReference type="SUPFAM" id="SSF56112">
    <property type="entry name" value="Protein kinase-like (PK-like)"/>
    <property type="match status" value="1"/>
</dbReference>
<dbReference type="HOGENOM" id="CLU_000288_63_0_1"/>
<evidence type="ECO:0000256" key="3">
    <source>
        <dbReference type="PROSITE-ProRule" id="PRU10141"/>
    </source>
</evidence>
<keyword evidence="4" id="KW-0723">Serine/threonine-protein kinase</keyword>
<evidence type="ECO:0000313" key="8">
    <source>
        <dbReference type="Proteomes" id="UP000011087"/>
    </source>
</evidence>
<dbReference type="GO" id="GO:0004674">
    <property type="term" value="F:protein serine/threonine kinase activity"/>
    <property type="evidence" value="ECO:0007669"/>
    <property type="project" value="UniProtKB-KW"/>
</dbReference>
<dbReference type="InterPro" id="IPR017441">
    <property type="entry name" value="Protein_kinase_ATP_BS"/>
</dbReference>
<dbReference type="CDD" id="cd05117">
    <property type="entry name" value="STKc_CAMK"/>
    <property type="match status" value="1"/>
</dbReference>
<keyword evidence="1 3" id="KW-0547">Nucleotide-binding</keyword>
<dbReference type="KEGG" id="gtt:GUITHDRAFT_65968"/>
<dbReference type="EMBL" id="JH992975">
    <property type="protein sequence ID" value="EKX51577.1"/>
    <property type="molecule type" value="Genomic_DNA"/>
</dbReference>
<reference evidence="6 8" key="1">
    <citation type="journal article" date="2012" name="Nature">
        <title>Algal genomes reveal evolutionary mosaicism and the fate of nucleomorphs.</title>
        <authorList>
            <consortium name="DOE Joint Genome Institute"/>
            <person name="Curtis B.A."/>
            <person name="Tanifuji G."/>
            <person name="Burki F."/>
            <person name="Gruber A."/>
            <person name="Irimia M."/>
            <person name="Maruyama S."/>
            <person name="Arias M.C."/>
            <person name="Ball S.G."/>
            <person name="Gile G.H."/>
            <person name="Hirakawa Y."/>
            <person name="Hopkins J.F."/>
            <person name="Kuo A."/>
            <person name="Rensing S.A."/>
            <person name="Schmutz J."/>
            <person name="Symeonidi A."/>
            <person name="Elias M."/>
            <person name="Eveleigh R.J."/>
            <person name="Herman E.K."/>
            <person name="Klute M.J."/>
            <person name="Nakayama T."/>
            <person name="Obornik M."/>
            <person name="Reyes-Prieto A."/>
            <person name="Armbrust E.V."/>
            <person name="Aves S.J."/>
            <person name="Beiko R.G."/>
            <person name="Coutinho P."/>
            <person name="Dacks J.B."/>
            <person name="Durnford D.G."/>
            <person name="Fast N.M."/>
            <person name="Green B.R."/>
            <person name="Grisdale C.J."/>
            <person name="Hempel F."/>
            <person name="Henrissat B."/>
            <person name="Hoppner M.P."/>
            <person name="Ishida K."/>
            <person name="Kim E."/>
            <person name="Koreny L."/>
            <person name="Kroth P.G."/>
            <person name="Liu Y."/>
            <person name="Malik S.B."/>
            <person name="Maier U.G."/>
            <person name="McRose D."/>
            <person name="Mock T."/>
            <person name="Neilson J.A."/>
            <person name="Onodera N.T."/>
            <person name="Poole A.M."/>
            <person name="Pritham E.J."/>
            <person name="Richards T.A."/>
            <person name="Rocap G."/>
            <person name="Roy S.W."/>
            <person name="Sarai C."/>
            <person name="Schaack S."/>
            <person name="Shirato S."/>
            <person name="Slamovits C.H."/>
            <person name="Spencer D.F."/>
            <person name="Suzuki S."/>
            <person name="Worden A.Z."/>
            <person name="Zauner S."/>
            <person name="Barry K."/>
            <person name="Bell C."/>
            <person name="Bharti A.K."/>
            <person name="Crow J.A."/>
            <person name="Grimwood J."/>
            <person name="Kramer R."/>
            <person name="Lindquist E."/>
            <person name="Lucas S."/>
            <person name="Salamov A."/>
            <person name="McFadden G.I."/>
            <person name="Lane C.E."/>
            <person name="Keeling P.J."/>
            <person name="Gray M.W."/>
            <person name="Grigoriev I.V."/>
            <person name="Archibald J.M."/>
        </authorList>
    </citation>
    <scope>NUCLEOTIDE SEQUENCE</scope>
    <source>
        <strain evidence="6 8">CCMP2712</strain>
    </source>
</reference>
<dbReference type="STRING" id="905079.L1JT07"/>
<dbReference type="eggNOG" id="KOG0032">
    <property type="taxonomic scope" value="Eukaryota"/>
</dbReference>
<dbReference type="FunFam" id="1.10.510.10:FF:000571">
    <property type="entry name" value="Maternal embryonic leucine zipper kinase"/>
    <property type="match status" value="1"/>
</dbReference>
<dbReference type="InterPro" id="IPR000719">
    <property type="entry name" value="Prot_kinase_dom"/>
</dbReference>
<evidence type="ECO:0000259" key="5">
    <source>
        <dbReference type="PROSITE" id="PS50011"/>
    </source>
</evidence>
<keyword evidence="2 3" id="KW-0067">ATP-binding</keyword>
<dbReference type="PANTHER" id="PTHR24347">
    <property type="entry name" value="SERINE/THREONINE-PROTEIN KINASE"/>
    <property type="match status" value="1"/>
</dbReference>
<dbReference type="GO" id="GO:0005524">
    <property type="term" value="F:ATP binding"/>
    <property type="evidence" value="ECO:0007669"/>
    <property type="project" value="UniProtKB-UniRule"/>
</dbReference>
<evidence type="ECO:0000256" key="1">
    <source>
        <dbReference type="ARBA" id="ARBA00022741"/>
    </source>
</evidence>
<dbReference type="PROSITE" id="PS50011">
    <property type="entry name" value="PROTEIN_KINASE_DOM"/>
    <property type="match status" value="1"/>
</dbReference>
<dbReference type="PaxDb" id="55529-EKX51577"/>
<dbReference type="GeneID" id="17308261"/>
<evidence type="ECO:0000256" key="4">
    <source>
        <dbReference type="RuleBase" id="RU000304"/>
    </source>
</evidence>
<comment type="similarity">
    <text evidence="4">Belongs to the protein kinase superfamily.</text>
</comment>
<dbReference type="InterPro" id="IPR008271">
    <property type="entry name" value="Ser/Thr_kinase_AS"/>
</dbReference>
<dbReference type="EnsemblProtists" id="EKX51577">
    <property type="protein sequence ID" value="EKX51577"/>
    <property type="gene ID" value="GUITHDRAFT_65968"/>
</dbReference>
<name>L1JT07_GUITC</name>
<keyword evidence="4" id="KW-0418">Kinase</keyword>
<keyword evidence="8" id="KW-1185">Reference proteome</keyword>
<dbReference type="PROSITE" id="PS00107">
    <property type="entry name" value="PROTEIN_KINASE_ATP"/>
    <property type="match status" value="1"/>
</dbReference>
<dbReference type="RefSeq" id="XP_005838557.1">
    <property type="nucleotide sequence ID" value="XM_005838500.1"/>
</dbReference>
<dbReference type="AlphaFoldDB" id="L1JT07"/>
<accession>L1JT07</accession>
<dbReference type="Gene3D" id="1.10.510.10">
    <property type="entry name" value="Transferase(Phosphotransferase) domain 1"/>
    <property type="match status" value="1"/>
</dbReference>
<dbReference type="Proteomes" id="UP000011087">
    <property type="component" value="Unassembled WGS sequence"/>
</dbReference>
<protein>
    <recommendedName>
        <fullName evidence="5">Protein kinase domain-containing protein</fullName>
    </recommendedName>
</protein>
<evidence type="ECO:0000313" key="6">
    <source>
        <dbReference type="EMBL" id="EKX51577.1"/>
    </source>
</evidence>
<evidence type="ECO:0000256" key="2">
    <source>
        <dbReference type="ARBA" id="ARBA00022840"/>
    </source>
</evidence>
<proteinExistence type="inferred from homology"/>
<sequence length="298" mass="33451">MSLYSRQETYSRPSADTRSVKFSERYVMGKRIGDGAFSTVKECISRQDGKKYAVKILAEKNSLYHHEVRSPRTRAAANASHPNCVTMVDVFEEERTYLVLELLSGGSVLDRIVESEFFSEKDAILVTGSILKALEYLHSQGIVHRDIKPENLLYVSNDPSSPFYHTVKVSDFGFSKHDCQVLKTACGTPEYMAPEVLETTSSGYDEKVDMWSLGIVVYVMLSGFFPFLSSSRPALFKKIAAGDFTFPSPYWDCVSDKAKDFISQALRVKSEERISASAALQHQWMTEGVSQCETKLHG</sequence>
<organism evidence="6">
    <name type="scientific">Guillardia theta (strain CCMP2712)</name>
    <name type="common">Cryptophyte</name>
    <dbReference type="NCBI Taxonomy" id="905079"/>
    <lineage>
        <taxon>Eukaryota</taxon>
        <taxon>Cryptophyceae</taxon>
        <taxon>Pyrenomonadales</taxon>
        <taxon>Geminigeraceae</taxon>
        <taxon>Guillardia</taxon>
    </lineage>
</organism>
<feature type="domain" description="Protein kinase" evidence="5">
    <location>
        <begin position="26"/>
        <end position="285"/>
    </location>
</feature>
<evidence type="ECO:0000313" key="7">
    <source>
        <dbReference type="EnsemblProtists" id="EKX51577"/>
    </source>
</evidence>
<dbReference type="OMA" id="REATIMR"/>
<dbReference type="Pfam" id="PF00069">
    <property type="entry name" value="Pkinase"/>
    <property type="match status" value="1"/>
</dbReference>
<gene>
    <name evidence="6" type="ORF">GUITHDRAFT_65968</name>
</gene>